<accession>X1P2T2</accession>
<dbReference type="AlphaFoldDB" id="X1P2T2"/>
<dbReference type="Gene3D" id="3.40.50.300">
    <property type="entry name" value="P-loop containing nucleotide triphosphate hydrolases"/>
    <property type="match status" value="1"/>
</dbReference>
<protein>
    <recommendedName>
        <fullName evidence="5">Adenylate kinase</fullName>
    </recommendedName>
</protein>
<dbReference type="GO" id="GO:0005524">
    <property type="term" value="F:ATP binding"/>
    <property type="evidence" value="ECO:0007669"/>
    <property type="project" value="InterPro"/>
</dbReference>
<organism evidence="4">
    <name type="scientific">marine sediment metagenome</name>
    <dbReference type="NCBI Taxonomy" id="412755"/>
    <lineage>
        <taxon>unclassified sequences</taxon>
        <taxon>metagenomes</taxon>
        <taxon>ecological metagenomes</taxon>
    </lineage>
</organism>
<sequence length="53" mass="5866">MKRLILFGPPGAGKGTFSSQILKVAPNIVHISTGDIFRENLKNETNIMRVKNL</sequence>
<evidence type="ECO:0000256" key="3">
    <source>
        <dbReference type="ARBA" id="ARBA00022777"/>
    </source>
</evidence>
<evidence type="ECO:0000313" key="4">
    <source>
        <dbReference type="EMBL" id="GAI50168.1"/>
    </source>
</evidence>
<proteinExistence type="predicted"/>
<dbReference type="Pfam" id="PF00406">
    <property type="entry name" value="ADK"/>
    <property type="match status" value="1"/>
</dbReference>
<dbReference type="GO" id="GO:0006139">
    <property type="term" value="P:nucleobase-containing compound metabolic process"/>
    <property type="evidence" value="ECO:0007669"/>
    <property type="project" value="InterPro"/>
</dbReference>
<keyword evidence="2" id="KW-0547">Nucleotide-binding</keyword>
<name>X1P2T2_9ZZZZ</name>
<keyword evidence="1" id="KW-0808">Transferase</keyword>
<dbReference type="InterPro" id="IPR000850">
    <property type="entry name" value="Adenylat/UMP-CMP_kin"/>
</dbReference>
<comment type="caution">
    <text evidence="4">The sequence shown here is derived from an EMBL/GenBank/DDBJ whole genome shotgun (WGS) entry which is preliminary data.</text>
</comment>
<dbReference type="PRINTS" id="PR00094">
    <property type="entry name" value="ADENYLTKNASE"/>
</dbReference>
<reference evidence="4" key="1">
    <citation type="journal article" date="2014" name="Front. Microbiol.">
        <title>High frequency of phylogenetically diverse reductive dehalogenase-homologous genes in deep subseafloor sedimentary metagenomes.</title>
        <authorList>
            <person name="Kawai M."/>
            <person name="Futagami T."/>
            <person name="Toyoda A."/>
            <person name="Takaki Y."/>
            <person name="Nishi S."/>
            <person name="Hori S."/>
            <person name="Arai W."/>
            <person name="Tsubouchi T."/>
            <person name="Morono Y."/>
            <person name="Uchiyama I."/>
            <person name="Ito T."/>
            <person name="Fujiyama A."/>
            <person name="Inagaki F."/>
            <person name="Takami H."/>
        </authorList>
    </citation>
    <scope>NUCLEOTIDE SEQUENCE</scope>
    <source>
        <strain evidence="4">Expedition CK06-06</strain>
    </source>
</reference>
<dbReference type="SUPFAM" id="SSF52540">
    <property type="entry name" value="P-loop containing nucleoside triphosphate hydrolases"/>
    <property type="match status" value="1"/>
</dbReference>
<dbReference type="GO" id="GO:0019205">
    <property type="term" value="F:nucleobase-containing compound kinase activity"/>
    <property type="evidence" value="ECO:0007669"/>
    <property type="project" value="InterPro"/>
</dbReference>
<keyword evidence="3" id="KW-0418">Kinase</keyword>
<dbReference type="EMBL" id="BARV01033428">
    <property type="protein sequence ID" value="GAI50168.1"/>
    <property type="molecule type" value="Genomic_DNA"/>
</dbReference>
<gene>
    <name evidence="4" type="ORF">S06H3_52542</name>
</gene>
<dbReference type="InterPro" id="IPR027417">
    <property type="entry name" value="P-loop_NTPase"/>
</dbReference>
<evidence type="ECO:0008006" key="5">
    <source>
        <dbReference type="Google" id="ProtNLM"/>
    </source>
</evidence>
<evidence type="ECO:0000256" key="1">
    <source>
        <dbReference type="ARBA" id="ARBA00022679"/>
    </source>
</evidence>
<evidence type="ECO:0000256" key="2">
    <source>
        <dbReference type="ARBA" id="ARBA00022741"/>
    </source>
</evidence>